<dbReference type="PANTHER" id="PTHR33303:SF2">
    <property type="entry name" value="COA-BINDING DOMAIN-CONTAINING PROTEIN"/>
    <property type="match status" value="1"/>
</dbReference>
<dbReference type="OrthoDB" id="9804695at2"/>
<dbReference type="Gene3D" id="3.40.50.720">
    <property type="entry name" value="NAD(P)-binding Rossmann-like Domain"/>
    <property type="match status" value="1"/>
</dbReference>
<dbReference type="Pfam" id="PF13380">
    <property type="entry name" value="CoA_binding_2"/>
    <property type="match status" value="1"/>
</dbReference>
<dbReference type="SUPFAM" id="SSF51735">
    <property type="entry name" value="NAD(P)-binding Rossmann-fold domains"/>
    <property type="match status" value="1"/>
</dbReference>
<evidence type="ECO:0000313" key="2">
    <source>
        <dbReference type="EMBL" id="SLN45276.1"/>
    </source>
</evidence>
<dbReference type="Proteomes" id="UP000193200">
    <property type="component" value="Unassembled WGS sequence"/>
</dbReference>
<reference evidence="2 3" key="1">
    <citation type="submission" date="2017-03" db="EMBL/GenBank/DDBJ databases">
        <authorList>
            <person name="Afonso C.L."/>
            <person name="Miller P.J."/>
            <person name="Scott M.A."/>
            <person name="Spackman E."/>
            <person name="Goraichik I."/>
            <person name="Dimitrov K.M."/>
            <person name="Suarez D.L."/>
            <person name="Swayne D.E."/>
        </authorList>
    </citation>
    <scope>NUCLEOTIDE SEQUENCE [LARGE SCALE GENOMIC DNA]</scope>
    <source>
        <strain evidence="2 3">CECT 7691</strain>
    </source>
</reference>
<dbReference type="EMBL" id="FWFR01000001">
    <property type="protein sequence ID" value="SLN45276.1"/>
    <property type="molecule type" value="Genomic_DNA"/>
</dbReference>
<dbReference type="PANTHER" id="PTHR33303">
    <property type="entry name" value="CYTOPLASMIC PROTEIN-RELATED"/>
    <property type="match status" value="1"/>
</dbReference>
<proteinExistence type="predicted"/>
<dbReference type="InterPro" id="IPR036291">
    <property type="entry name" value="NAD(P)-bd_dom_sf"/>
</dbReference>
<dbReference type="FunCoup" id="A0A1Y5SPF8">
    <property type="interactions" value="138"/>
</dbReference>
<protein>
    <recommendedName>
        <fullName evidence="1">CoA-binding domain-containing protein</fullName>
    </recommendedName>
</protein>
<evidence type="ECO:0000259" key="1">
    <source>
        <dbReference type="SMART" id="SM00881"/>
    </source>
</evidence>
<dbReference type="AlphaFoldDB" id="A0A1Y5SPF8"/>
<sequence>MNHESYADDYIRDILGTTRTIAMVGASANWKRPSHFAMKYLQKRGYKVIPVNPGQAGGEILGETVYATLGDIPEPVDMVDCFRNSDAMVPIAEDAIRIGAKILWMQLGVINDEAARLVEAAGLKVVMNRCPKIEFGRLNGEIGWLGVNSNVISSKRRKRIER</sequence>
<name>A0A1Y5SPF8_9PROT</name>
<feature type="domain" description="CoA-binding" evidence="1">
    <location>
        <begin position="15"/>
        <end position="109"/>
    </location>
</feature>
<accession>A0A1Y5SPF8</accession>
<dbReference type="RefSeq" id="WP_085883157.1">
    <property type="nucleotide sequence ID" value="NZ_FWFR01000001.1"/>
</dbReference>
<dbReference type="InterPro" id="IPR003781">
    <property type="entry name" value="CoA-bd"/>
</dbReference>
<evidence type="ECO:0000313" key="3">
    <source>
        <dbReference type="Proteomes" id="UP000193200"/>
    </source>
</evidence>
<dbReference type="InParanoid" id="A0A1Y5SPF8"/>
<gene>
    <name evidence="2" type="ORF">OCH7691_01941</name>
</gene>
<keyword evidence="3" id="KW-1185">Reference proteome</keyword>
<organism evidence="2 3">
    <name type="scientific">Oceanibacterium hippocampi</name>
    <dbReference type="NCBI Taxonomy" id="745714"/>
    <lineage>
        <taxon>Bacteria</taxon>
        <taxon>Pseudomonadati</taxon>
        <taxon>Pseudomonadota</taxon>
        <taxon>Alphaproteobacteria</taxon>
        <taxon>Sneathiellales</taxon>
        <taxon>Sneathiellaceae</taxon>
        <taxon>Oceanibacterium</taxon>
    </lineage>
</organism>
<dbReference type="SMART" id="SM00881">
    <property type="entry name" value="CoA_binding"/>
    <property type="match status" value="1"/>
</dbReference>